<evidence type="ECO:0000313" key="1">
    <source>
        <dbReference type="EMBL" id="MEY8762750.1"/>
    </source>
</evidence>
<name>A0ABV4DU21_9CLOT</name>
<accession>A0ABV4DU21</accession>
<organism evidence="1 2">
    <name type="scientific">Clostridium lapidicellarium</name>
    <dbReference type="NCBI Taxonomy" id="3240931"/>
    <lineage>
        <taxon>Bacteria</taxon>
        <taxon>Bacillati</taxon>
        <taxon>Bacillota</taxon>
        <taxon>Clostridia</taxon>
        <taxon>Eubacteriales</taxon>
        <taxon>Clostridiaceae</taxon>
        <taxon>Clostridium</taxon>
    </lineage>
</organism>
<dbReference type="Proteomes" id="UP001565220">
    <property type="component" value="Unassembled WGS sequence"/>
</dbReference>
<dbReference type="RefSeq" id="WP_294182091.1">
    <property type="nucleotide sequence ID" value="NZ_JBGFFE010000003.1"/>
</dbReference>
<reference evidence="1 2" key="1">
    <citation type="submission" date="2024-08" db="EMBL/GenBank/DDBJ databases">
        <title>Clostridium lapicellarii sp. nov., and Clostridium renhuaiense sp. nov., two species isolated from the mud in a fermentation cellar used for producing sauce-flavour Chinese liquors.</title>
        <authorList>
            <person name="Yang F."/>
            <person name="Wang H."/>
            <person name="Chen L.Q."/>
            <person name="Zhou N."/>
            <person name="Lu J.J."/>
            <person name="Pu X.X."/>
            <person name="Wan B."/>
            <person name="Wang L."/>
            <person name="Liu S.J."/>
        </authorList>
    </citation>
    <scope>NUCLEOTIDE SEQUENCE [LARGE SCALE GENOMIC DNA]</scope>
    <source>
        <strain evidence="1 2">MT-113</strain>
    </source>
</reference>
<dbReference type="Pfam" id="PF12669">
    <property type="entry name" value="FeoB_associated"/>
    <property type="match status" value="1"/>
</dbReference>
<protein>
    <submittedName>
        <fullName evidence="1">FeoB-associated Cys-rich membrane protein</fullName>
    </submittedName>
</protein>
<dbReference type="EMBL" id="JBGFFE010000003">
    <property type="protein sequence ID" value="MEY8762750.1"/>
    <property type="molecule type" value="Genomic_DNA"/>
</dbReference>
<evidence type="ECO:0000313" key="2">
    <source>
        <dbReference type="Proteomes" id="UP001565220"/>
    </source>
</evidence>
<comment type="caution">
    <text evidence="1">The sequence shown here is derived from an EMBL/GenBank/DDBJ whole genome shotgun (WGS) entry which is preliminary data.</text>
</comment>
<proteinExistence type="predicted"/>
<keyword evidence="2" id="KW-1185">Reference proteome</keyword>
<gene>
    <name evidence="1" type="ORF">AB8S09_03690</name>
</gene>
<sequence length="48" mass="4975">MSTVIVSIVLFSIIGFSAYKTYRAHKKGGGCSCGCSSCPGCSSKPINK</sequence>